<dbReference type="AlphaFoldDB" id="A0A430B378"/>
<evidence type="ECO:0000256" key="4">
    <source>
        <dbReference type="ARBA" id="ARBA00047199"/>
    </source>
</evidence>
<dbReference type="InterPro" id="IPR015422">
    <property type="entry name" value="PyrdxlP-dep_Trfase_small"/>
</dbReference>
<evidence type="ECO:0000256" key="3">
    <source>
        <dbReference type="ARBA" id="ARBA00047175"/>
    </source>
</evidence>
<evidence type="ECO:0000256" key="6">
    <source>
        <dbReference type="ARBA" id="ARBA00052699"/>
    </source>
</evidence>
<name>A0A430B378_9ENTE</name>
<evidence type="ECO:0000256" key="8">
    <source>
        <dbReference type="RuleBase" id="RU362118"/>
    </source>
</evidence>
<comment type="caution">
    <text evidence="9">The sequence shown here is derived from an EMBL/GenBank/DDBJ whole genome shotgun (WGS) entry which is preliminary data.</text>
</comment>
<evidence type="ECO:0000256" key="5">
    <source>
        <dbReference type="ARBA" id="ARBA00048780"/>
    </source>
</evidence>
<sequence>MKKKEDICCEIVKDTSKKYVPMSPEIVQTSSFYYPTYDDFIAVSEDEKNNYVYTRGTNPTSEILEKKLAQLENGEKCKLFASGMGAISAIFFTLLRHGDHVLMANTVYGETVALAKYMEKFGVTCDRVDLAATEDIASHIKDNTRLIYFESPSSQKFELLDLAVISAIAKANHIYTVIDGTWASPIFQNPLNHGIDLVVHSLSKYIGGHSDLVGGAVIGSNDLVDEIFAHGHQSLGAAISPFNSWLALRGLRTLPVRMKHLDEAVRTVIDGIKDDDRIAAIFHPYCGNSTQQALSQTYLSGYGSLLAIDLATEDFDKLLNFVNALEIVSIGVSWGGFESLALPAFKGNNSEKLAERGLSPSHIRLYVGLEHPESIISDIKQALDKAF</sequence>
<dbReference type="InterPro" id="IPR015421">
    <property type="entry name" value="PyrdxlP-dep_Trfase_major"/>
</dbReference>
<dbReference type="GO" id="GO:0030170">
    <property type="term" value="F:pyridoxal phosphate binding"/>
    <property type="evidence" value="ECO:0007669"/>
    <property type="project" value="InterPro"/>
</dbReference>
<proteinExistence type="inferred from homology"/>
<protein>
    <recommendedName>
        <fullName evidence="3">homocysteine desulfhydrase</fullName>
        <ecNumber evidence="3">4.4.1.2</ecNumber>
    </recommendedName>
    <alternativeName>
        <fullName evidence="4">Homocysteine desulfhydrase</fullName>
    </alternativeName>
</protein>
<dbReference type="FunFam" id="3.40.640.10:FF:000046">
    <property type="entry name" value="Cystathionine gamma-lyase"/>
    <property type="match status" value="1"/>
</dbReference>
<dbReference type="InterPro" id="IPR000277">
    <property type="entry name" value="Cys/Met-Metab_PyrdxlP-dep_enz"/>
</dbReference>
<comment type="catalytic activity">
    <reaction evidence="6">
        <text>L-methionine + H2O = methanethiol + 2-oxobutanoate + NH4(+)</text>
        <dbReference type="Rhea" id="RHEA:23800"/>
        <dbReference type="ChEBI" id="CHEBI:15377"/>
        <dbReference type="ChEBI" id="CHEBI:16007"/>
        <dbReference type="ChEBI" id="CHEBI:16763"/>
        <dbReference type="ChEBI" id="CHEBI:28938"/>
        <dbReference type="ChEBI" id="CHEBI:57844"/>
        <dbReference type="EC" id="4.4.1.11"/>
    </reaction>
    <physiologicalReaction direction="left-to-right" evidence="6">
        <dbReference type="Rhea" id="RHEA:23801"/>
    </physiologicalReaction>
</comment>
<evidence type="ECO:0000313" key="10">
    <source>
        <dbReference type="Proteomes" id="UP000286773"/>
    </source>
</evidence>
<evidence type="ECO:0000256" key="7">
    <source>
        <dbReference type="PIRSR" id="PIRSR001434-2"/>
    </source>
</evidence>
<dbReference type="PIRSF" id="PIRSF001434">
    <property type="entry name" value="CGS"/>
    <property type="match status" value="1"/>
</dbReference>
<evidence type="ECO:0000256" key="2">
    <source>
        <dbReference type="ARBA" id="ARBA00022898"/>
    </source>
</evidence>
<evidence type="ECO:0000313" key="9">
    <source>
        <dbReference type="EMBL" id="RSU14768.1"/>
    </source>
</evidence>
<dbReference type="EC" id="4.4.1.2" evidence="3"/>
<dbReference type="OrthoDB" id="9780685at2"/>
<reference evidence="9 10" key="1">
    <citation type="submission" date="2017-05" db="EMBL/GenBank/DDBJ databases">
        <title>Vagococcus spp. assemblies.</title>
        <authorList>
            <person name="Gulvik C.A."/>
        </authorList>
    </citation>
    <scope>NUCLEOTIDE SEQUENCE [LARGE SCALE GENOMIC DNA]</scope>
    <source>
        <strain evidence="9 10">LMG 24798</strain>
    </source>
</reference>
<dbReference type="Gene3D" id="3.40.640.10">
    <property type="entry name" value="Type I PLP-dependent aspartate aminotransferase-like (Major domain)"/>
    <property type="match status" value="1"/>
</dbReference>
<dbReference type="PANTHER" id="PTHR11808">
    <property type="entry name" value="TRANS-SULFURATION ENZYME FAMILY MEMBER"/>
    <property type="match status" value="1"/>
</dbReference>
<dbReference type="EMBL" id="NGKC01000001">
    <property type="protein sequence ID" value="RSU14768.1"/>
    <property type="molecule type" value="Genomic_DNA"/>
</dbReference>
<feature type="modified residue" description="N6-(pyridoxal phosphate)lysine" evidence="7">
    <location>
        <position position="204"/>
    </location>
</feature>
<comment type="cofactor">
    <cofactor evidence="1 8">
        <name>pyridoxal 5'-phosphate</name>
        <dbReference type="ChEBI" id="CHEBI:597326"/>
    </cofactor>
</comment>
<keyword evidence="10" id="KW-1185">Reference proteome</keyword>
<dbReference type="GO" id="GO:0019346">
    <property type="term" value="P:transsulfuration"/>
    <property type="evidence" value="ECO:0007669"/>
    <property type="project" value="InterPro"/>
</dbReference>
<dbReference type="RefSeq" id="WP_126811848.1">
    <property type="nucleotide sequence ID" value="NZ_NGKC01000001.1"/>
</dbReference>
<dbReference type="Gene3D" id="3.90.1150.10">
    <property type="entry name" value="Aspartate Aminotransferase, domain 1"/>
    <property type="match status" value="1"/>
</dbReference>
<dbReference type="PANTHER" id="PTHR11808:SF80">
    <property type="entry name" value="CYSTATHIONINE GAMMA-LYASE"/>
    <property type="match status" value="1"/>
</dbReference>
<dbReference type="Pfam" id="PF01053">
    <property type="entry name" value="Cys_Met_Meta_PP"/>
    <property type="match status" value="1"/>
</dbReference>
<evidence type="ECO:0000256" key="1">
    <source>
        <dbReference type="ARBA" id="ARBA00001933"/>
    </source>
</evidence>
<dbReference type="CDD" id="cd00614">
    <property type="entry name" value="CGS_like"/>
    <property type="match status" value="1"/>
</dbReference>
<dbReference type="GO" id="GO:0005737">
    <property type="term" value="C:cytoplasm"/>
    <property type="evidence" value="ECO:0007669"/>
    <property type="project" value="TreeGrafter"/>
</dbReference>
<gene>
    <name evidence="9" type="ORF">CBF27_01980</name>
</gene>
<accession>A0A430B378</accession>
<organism evidence="9 10">
    <name type="scientific">Vagococcus acidifermentans</name>
    <dbReference type="NCBI Taxonomy" id="564710"/>
    <lineage>
        <taxon>Bacteria</taxon>
        <taxon>Bacillati</taxon>
        <taxon>Bacillota</taxon>
        <taxon>Bacilli</taxon>
        <taxon>Lactobacillales</taxon>
        <taxon>Enterococcaceae</taxon>
        <taxon>Vagococcus</taxon>
    </lineage>
</organism>
<dbReference type="SUPFAM" id="SSF53383">
    <property type="entry name" value="PLP-dependent transferases"/>
    <property type="match status" value="1"/>
</dbReference>
<dbReference type="GO" id="GO:0047982">
    <property type="term" value="F:homocysteine desulfhydrase activity"/>
    <property type="evidence" value="ECO:0007669"/>
    <property type="project" value="UniProtKB-EC"/>
</dbReference>
<dbReference type="Proteomes" id="UP000286773">
    <property type="component" value="Unassembled WGS sequence"/>
</dbReference>
<dbReference type="InterPro" id="IPR015424">
    <property type="entry name" value="PyrdxlP-dep_Trfase"/>
</dbReference>
<comment type="catalytic activity">
    <reaction evidence="5">
        <text>L-homocysteine + H2O = 2-oxobutanoate + hydrogen sulfide + NH4(+) + H(+)</text>
        <dbReference type="Rhea" id="RHEA:14501"/>
        <dbReference type="ChEBI" id="CHEBI:15377"/>
        <dbReference type="ChEBI" id="CHEBI:15378"/>
        <dbReference type="ChEBI" id="CHEBI:16763"/>
        <dbReference type="ChEBI" id="CHEBI:28938"/>
        <dbReference type="ChEBI" id="CHEBI:29919"/>
        <dbReference type="ChEBI" id="CHEBI:58199"/>
        <dbReference type="EC" id="4.4.1.2"/>
    </reaction>
    <physiologicalReaction direction="left-to-right" evidence="5">
        <dbReference type="Rhea" id="RHEA:14502"/>
    </physiologicalReaction>
</comment>
<dbReference type="GO" id="GO:0018826">
    <property type="term" value="F:methionine gamma-lyase activity"/>
    <property type="evidence" value="ECO:0007669"/>
    <property type="project" value="UniProtKB-EC"/>
</dbReference>
<comment type="similarity">
    <text evidence="8">Belongs to the trans-sulfuration enzymes family.</text>
</comment>
<keyword evidence="2 7" id="KW-0663">Pyridoxal phosphate</keyword>